<organism evidence="6 7">
    <name type="scientific">Dentiscutata erythropus</name>
    <dbReference type="NCBI Taxonomy" id="1348616"/>
    <lineage>
        <taxon>Eukaryota</taxon>
        <taxon>Fungi</taxon>
        <taxon>Fungi incertae sedis</taxon>
        <taxon>Mucoromycota</taxon>
        <taxon>Glomeromycotina</taxon>
        <taxon>Glomeromycetes</taxon>
        <taxon>Diversisporales</taxon>
        <taxon>Gigasporaceae</taxon>
        <taxon>Dentiscutata</taxon>
    </lineage>
</organism>
<dbReference type="PANTHER" id="PTHR24304">
    <property type="entry name" value="CYTOCHROME P450 FAMILY 7"/>
    <property type="match status" value="1"/>
</dbReference>
<dbReference type="InterPro" id="IPR036396">
    <property type="entry name" value="Cyt_P450_sf"/>
</dbReference>
<sequence length="180" mass="21431">LWNKRDGYNKWILKLQQQYGDVFEVWLSNKRKIYLCRAEYFDKLLSSSTKTKWSSPSRENVEPDELLGYQWPARSEFIMFFEGGNKNPQCWKDPEVFNPDRFMRDDKVVKSNFIFFGKGIRQCPGKKLAMIEMKGIIAMLFRKYDVTLINEELHYKSMIFNSIIEGVFIKITPRNDIILC</sequence>
<dbReference type="Proteomes" id="UP000789405">
    <property type="component" value="Unassembled WGS sequence"/>
</dbReference>
<accession>A0A9N9JVL4</accession>
<dbReference type="SUPFAM" id="SSF48264">
    <property type="entry name" value="Cytochrome P450"/>
    <property type="match status" value="1"/>
</dbReference>
<keyword evidence="7" id="KW-1185">Reference proteome</keyword>
<evidence type="ECO:0000256" key="3">
    <source>
        <dbReference type="ARBA" id="ARBA00022723"/>
    </source>
</evidence>
<dbReference type="GO" id="GO:0005506">
    <property type="term" value="F:iron ion binding"/>
    <property type="evidence" value="ECO:0007669"/>
    <property type="project" value="InterPro"/>
</dbReference>
<dbReference type="InterPro" id="IPR017972">
    <property type="entry name" value="Cyt_P450_CS"/>
</dbReference>
<evidence type="ECO:0000313" key="7">
    <source>
        <dbReference type="Proteomes" id="UP000789405"/>
    </source>
</evidence>
<dbReference type="GO" id="GO:0020037">
    <property type="term" value="F:heme binding"/>
    <property type="evidence" value="ECO:0007669"/>
    <property type="project" value="InterPro"/>
</dbReference>
<dbReference type="Pfam" id="PF00067">
    <property type="entry name" value="p450"/>
    <property type="match status" value="1"/>
</dbReference>
<dbReference type="OrthoDB" id="1470350at2759"/>
<dbReference type="EMBL" id="CAJVPY010032891">
    <property type="protein sequence ID" value="CAG8798293.1"/>
    <property type="molecule type" value="Genomic_DNA"/>
</dbReference>
<comment type="similarity">
    <text evidence="1 5">Belongs to the cytochrome P450 family.</text>
</comment>
<dbReference type="InterPro" id="IPR001128">
    <property type="entry name" value="Cyt_P450"/>
</dbReference>
<gene>
    <name evidence="6" type="ORF">DERYTH_LOCUS22845</name>
</gene>
<dbReference type="PROSITE" id="PS00086">
    <property type="entry name" value="CYTOCHROME_P450"/>
    <property type="match status" value="1"/>
</dbReference>
<keyword evidence="2 5" id="KW-0349">Heme</keyword>
<keyword evidence="5" id="KW-0560">Oxidoreductase</keyword>
<keyword evidence="3 5" id="KW-0479">Metal-binding</keyword>
<dbReference type="Gene3D" id="1.10.630.10">
    <property type="entry name" value="Cytochrome P450"/>
    <property type="match status" value="1"/>
</dbReference>
<reference evidence="6" key="1">
    <citation type="submission" date="2021-06" db="EMBL/GenBank/DDBJ databases">
        <authorList>
            <person name="Kallberg Y."/>
            <person name="Tangrot J."/>
            <person name="Rosling A."/>
        </authorList>
    </citation>
    <scope>NUCLEOTIDE SEQUENCE</scope>
    <source>
        <strain evidence="6">MA453B</strain>
    </source>
</reference>
<feature type="non-terminal residue" evidence="6">
    <location>
        <position position="180"/>
    </location>
</feature>
<evidence type="ECO:0000256" key="4">
    <source>
        <dbReference type="ARBA" id="ARBA00023004"/>
    </source>
</evidence>
<evidence type="ECO:0000256" key="2">
    <source>
        <dbReference type="ARBA" id="ARBA00022617"/>
    </source>
</evidence>
<keyword evidence="5" id="KW-0503">Monooxygenase</keyword>
<evidence type="ECO:0000256" key="5">
    <source>
        <dbReference type="RuleBase" id="RU000461"/>
    </source>
</evidence>
<proteinExistence type="inferred from homology"/>
<protein>
    <submittedName>
        <fullName evidence="6">21288_t:CDS:1</fullName>
    </submittedName>
</protein>
<keyword evidence="4 5" id="KW-0408">Iron</keyword>
<dbReference type="GO" id="GO:0004497">
    <property type="term" value="F:monooxygenase activity"/>
    <property type="evidence" value="ECO:0007669"/>
    <property type="project" value="UniProtKB-KW"/>
</dbReference>
<evidence type="ECO:0000313" key="6">
    <source>
        <dbReference type="EMBL" id="CAG8798293.1"/>
    </source>
</evidence>
<dbReference type="InterPro" id="IPR050529">
    <property type="entry name" value="CYP450_sterol_14alpha_dmase"/>
</dbReference>
<dbReference type="GO" id="GO:0016705">
    <property type="term" value="F:oxidoreductase activity, acting on paired donors, with incorporation or reduction of molecular oxygen"/>
    <property type="evidence" value="ECO:0007669"/>
    <property type="project" value="InterPro"/>
</dbReference>
<dbReference type="AlphaFoldDB" id="A0A9N9JVL4"/>
<name>A0A9N9JVL4_9GLOM</name>
<comment type="caution">
    <text evidence="6">The sequence shown here is derived from an EMBL/GenBank/DDBJ whole genome shotgun (WGS) entry which is preliminary data.</text>
</comment>
<evidence type="ECO:0000256" key="1">
    <source>
        <dbReference type="ARBA" id="ARBA00010617"/>
    </source>
</evidence>
<dbReference type="PANTHER" id="PTHR24304:SF2">
    <property type="entry name" value="24-HYDROXYCHOLESTEROL 7-ALPHA-HYDROXYLASE"/>
    <property type="match status" value="1"/>
</dbReference>